<dbReference type="Gene3D" id="3.30.70.100">
    <property type="match status" value="1"/>
</dbReference>
<keyword evidence="3" id="KW-1003">Cell membrane</keyword>
<dbReference type="RefSeq" id="WP_011571734.1">
    <property type="nucleotide sequence ID" value="NC_008212.1"/>
</dbReference>
<dbReference type="InterPro" id="IPR049278">
    <property type="entry name" value="MS_channel_C"/>
</dbReference>
<dbReference type="Pfam" id="PF21082">
    <property type="entry name" value="MS_channel_3rd"/>
    <property type="match status" value="1"/>
</dbReference>
<comment type="similarity">
    <text evidence="2">Belongs to the MscS (TC 1.A.23) family.</text>
</comment>
<organism evidence="10 11">
    <name type="scientific">Haloquadratum walsbyi (strain DSM 16790 / HBSQ001)</name>
    <dbReference type="NCBI Taxonomy" id="362976"/>
    <lineage>
        <taxon>Archaea</taxon>
        <taxon>Methanobacteriati</taxon>
        <taxon>Methanobacteriota</taxon>
        <taxon>Stenosarchaea group</taxon>
        <taxon>Halobacteria</taxon>
        <taxon>Halobacteriales</taxon>
        <taxon>Haloferacaceae</taxon>
        <taxon>Haloquadratum</taxon>
    </lineage>
</organism>
<evidence type="ECO:0000313" key="11">
    <source>
        <dbReference type="Proteomes" id="UP000001975"/>
    </source>
</evidence>
<keyword evidence="6 7" id="KW-0472">Membrane</keyword>
<dbReference type="AlphaFoldDB" id="Q18HC7"/>
<dbReference type="InterPro" id="IPR006685">
    <property type="entry name" value="MscS_channel_2nd"/>
</dbReference>
<dbReference type="GeneID" id="4194305"/>
<proteinExistence type="inferred from homology"/>
<evidence type="ECO:0000256" key="4">
    <source>
        <dbReference type="ARBA" id="ARBA00022692"/>
    </source>
</evidence>
<accession>Q18HC7</accession>
<dbReference type="PANTHER" id="PTHR30221:SF20">
    <property type="entry name" value="SMALL-CONDUCTANCE MECHANOSENSITIVE CHANNEL"/>
    <property type="match status" value="1"/>
</dbReference>
<dbReference type="GO" id="GO:0008381">
    <property type="term" value="F:mechanosensitive monoatomic ion channel activity"/>
    <property type="evidence" value="ECO:0007669"/>
    <property type="project" value="InterPro"/>
</dbReference>
<dbReference type="STRING" id="362976.HQ_2503A"/>
<dbReference type="eggNOG" id="arCOG01568">
    <property type="taxonomic scope" value="Archaea"/>
</dbReference>
<feature type="domain" description="Mechanosensitive ion channel MscS C-terminal" evidence="9">
    <location>
        <begin position="202"/>
        <end position="285"/>
    </location>
</feature>
<dbReference type="SUPFAM" id="SSF50182">
    <property type="entry name" value="Sm-like ribonucleoproteins"/>
    <property type="match status" value="1"/>
</dbReference>
<evidence type="ECO:0000256" key="5">
    <source>
        <dbReference type="ARBA" id="ARBA00022989"/>
    </source>
</evidence>
<dbReference type="InterPro" id="IPR011014">
    <property type="entry name" value="MscS_channel_TM-2"/>
</dbReference>
<evidence type="ECO:0000256" key="3">
    <source>
        <dbReference type="ARBA" id="ARBA00022475"/>
    </source>
</evidence>
<dbReference type="SUPFAM" id="SSF82861">
    <property type="entry name" value="Mechanosensitive channel protein MscS (YggB), transmembrane region"/>
    <property type="match status" value="1"/>
</dbReference>
<evidence type="ECO:0000256" key="6">
    <source>
        <dbReference type="ARBA" id="ARBA00023136"/>
    </source>
</evidence>
<evidence type="ECO:0000313" key="10">
    <source>
        <dbReference type="EMBL" id="CAJ52615.1"/>
    </source>
</evidence>
<feature type="domain" description="Mechanosensitive ion channel MscS" evidence="8">
    <location>
        <begin position="127"/>
        <end position="192"/>
    </location>
</feature>
<feature type="transmembrane region" description="Helical" evidence="7">
    <location>
        <begin position="81"/>
        <end position="100"/>
    </location>
</feature>
<sequence>MSTIFDLTTTPLQVGVDLSGSIARLLTRAGLPETIAGLAGQAIAFIAVFALIFIGGRTIIIRLLERVLDSRDIEAHARKPLRRIVVIAIGFVALTIGFGAAGYGNFLQSLATVAAAATLAVGFALQDVLKNFVAGVFIYADRPFKIGDWIEWNGHAGVVQDISFRVTRVRTFNNELLTVPNSTLTDGVIKNPVANERLRMQVPFGISYNDDIDAASAIIHEAADDHADILTEPEPTVRLSELGDSAVTLQSQVWIDNPSRGRVAKARAQYVQMVKERFDQHEIDMPYPNRTLEGEVTIAGGSIEQS</sequence>
<dbReference type="InterPro" id="IPR023408">
    <property type="entry name" value="MscS_beta-dom_sf"/>
</dbReference>
<comment type="subcellular location">
    <subcellularLocation>
        <location evidence="1">Cell membrane</location>
        <topology evidence="1">Multi-pass membrane protein</topology>
    </subcellularLocation>
</comment>
<evidence type="ECO:0000256" key="1">
    <source>
        <dbReference type="ARBA" id="ARBA00004651"/>
    </source>
</evidence>
<keyword evidence="4 7" id="KW-0812">Transmembrane</keyword>
<evidence type="ECO:0000259" key="8">
    <source>
        <dbReference type="Pfam" id="PF00924"/>
    </source>
</evidence>
<dbReference type="EMBL" id="AM180088">
    <property type="protein sequence ID" value="CAJ52615.1"/>
    <property type="molecule type" value="Genomic_DNA"/>
</dbReference>
<gene>
    <name evidence="10" type="primary">mscS1</name>
    <name evidence="10" type="ordered locus">HQ_2503A</name>
</gene>
<dbReference type="SUPFAM" id="SSF82689">
    <property type="entry name" value="Mechanosensitive channel protein MscS (YggB), C-terminal domain"/>
    <property type="match status" value="1"/>
</dbReference>
<dbReference type="InterPro" id="IPR011066">
    <property type="entry name" value="MscS_channel_C_sf"/>
</dbReference>
<evidence type="ECO:0000256" key="7">
    <source>
        <dbReference type="SAM" id="Phobius"/>
    </source>
</evidence>
<name>Q18HC7_HALWD</name>
<dbReference type="PANTHER" id="PTHR30221">
    <property type="entry name" value="SMALL-CONDUCTANCE MECHANOSENSITIVE CHANNEL"/>
    <property type="match status" value="1"/>
</dbReference>
<dbReference type="Proteomes" id="UP000001975">
    <property type="component" value="Chromosome"/>
</dbReference>
<dbReference type="Pfam" id="PF00924">
    <property type="entry name" value="MS_channel_2nd"/>
    <property type="match status" value="1"/>
</dbReference>
<reference evidence="10 11" key="1">
    <citation type="journal article" date="2006" name="BMC Genomics">
        <title>The genome of the square archaeon Haloquadratum walsbyi: life at the limits of water activity.</title>
        <authorList>
            <person name="Bolhuis H.H."/>
            <person name="Palm P.P."/>
            <person name="Wende A.W."/>
            <person name="Falb M.M."/>
            <person name="Rampp M.M."/>
            <person name="Rodriguez-Valera F.F."/>
            <person name="Pfeiffer F.F."/>
            <person name="Oesterhelt D.D."/>
        </authorList>
    </citation>
    <scope>NUCLEOTIDE SEQUENCE [LARGE SCALE GENOMIC DNA]</scope>
    <source>
        <strain evidence="11">DSM 16790 / HBSQ001</strain>
    </source>
</reference>
<dbReference type="Gene3D" id="1.10.287.1260">
    <property type="match status" value="1"/>
</dbReference>
<protein>
    <submittedName>
        <fullName evidence="10">Mechanosensitive channel protein MscS</fullName>
    </submittedName>
</protein>
<keyword evidence="5 7" id="KW-1133">Transmembrane helix</keyword>
<evidence type="ECO:0000256" key="2">
    <source>
        <dbReference type="ARBA" id="ARBA00008017"/>
    </source>
</evidence>
<keyword evidence="11" id="KW-1185">Reference proteome</keyword>
<dbReference type="KEGG" id="hwa:HQ_2503A"/>
<feature type="transmembrane region" description="Helical" evidence="7">
    <location>
        <begin position="35"/>
        <end position="60"/>
    </location>
</feature>
<dbReference type="InterPro" id="IPR010920">
    <property type="entry name" value="LSM_dom_sf"/>
</dbReference>
<dbReference type="Gene3D" id="2.30.30.60">
    <property type="match status" value="1"/>
</dbReference>
<dbReference type="GO" id="GO:0005886">
    <property type="term" value="C:plasma membrane"/>
    <property type="evidence" value="ECO:0007669"/>
    <property type="project" value="UniProtKB-SubCell"/>
</dbReference>
<dbReference type="HOGENOM" id="CLU_037945_1_0_2"/>
<evidence type="ECO:0000259" key="9">
    <source>
        <dbReference type="Pfam" id="PF21082"/>
    </source>
</evidence>
<dbReference type="InterPro" id="IPR045275">
    <property type="entry name" value="MscS_archaea/bacteria_type"/>
</dbReference>